<dbReference type="InterPro" id="IPR016024">
    <property type="entry name" value="ARM-type_fold"/>
</dbReference>
<name>A0A1I3K517_9PLAN</name>
<dbReference type="Gene3D" id="1.25.10.10">
    <property type="entry name" value="Leucine-rich Repeat Variant"/>
    <property type="match status" value="3"/>
</dbReference>
<reference evidence="2" key="1">
    <citation type="submission" date="2016-10" db="EMBL/GenBank/DDBJ databases">
        <authorList>
            <person name="Varghese N."/>
            <person name="Submissions S."/>
        </authorList>
    </citation>
    <scope>NUCLEOTIDE SEQUENCE [LARGE SCALE GENOMIC DNA]</scope>
    <source>
        <strain evidence="2">DSM 26348</strain>
    </source>
</reference>
<dbReference type="SUPFAM" id="SSF48371">
    <property type="entry name" value="ARM repeat"/>
    <property type="match status" value="1"/>
</dbReference>
<evidence type="ECO:0000313" key="1">
    <source>
        <dbReference type="EMBL" id="SFI67295.1"/>
    </source>
</evidence>
<dbReference type="GO" id="GO:0016491">
    <property type="term" value="F:oxidoreductase activity"/>
    <property type="evidence" value="ECO:0007669"/>
    <property type="project" value="TreeGrafter"/>
</dbReference>
<sequence>MRLFPFSFSDMTVAKGRFGWLVWGAAFLISAQAFAEERRYGGQTVLEWHERIKNESLQEMARPDVVAGLLEIVNDPQAGWANRRQAALTLGRIGAPAAAAVPDLIRLLNSGERDATATRMWALRALALLGTAAADATTAVAGIINDQNEPFFVQATALETLGCIGKDRPETLPVLLAALQSDQQRPVNGNNELRMAAAEAMGLLGPAAAAAIPELIRALHSDWGLLQRAAAESLGRIGPQAELAAPNLADVVLFSTAEEAREAAAEALALVGESGISILEKLSRDEEPDVRRLSIRGLAKCPAIPSVQSRLMTLLDDAEPANQVVAAQALLNRQLEKERAVSVLIDLLGAEDRSTRQLAYRVLSARPELLRGSAERLQELAHDQHAPTTSRTAALKLLRFLGP</sequence>
<dbReference type="EMBL" id="FOQD01000011">
    <property type="protein sequence ID" value="SFI67295.1"/>
    <property type="molecule type" value="Genomic_DNA"/>
</dbReference>
<dbReference type="PANTHER" id="PTHR12697">
    <property type="entry name" value="PBS LYASE HEAT-LIKE PROTEIN"/>
    <property type="match status" value="1"/>
</dbReference>
<dbReference type="PANTHER" id="PTHR12697:SF5">
    <property type="entry name" value="DEOXYHYPUSINE HYDROXYLASE"/>
    <property type="match status" value="1"/>
</dbReference>
<proteinExistence type="predicted"/>
<dbReference type="AlphaFoldDB" id="A0A1I3K517"/>
<accession>A0A1I3K517</accession>
<protein>
    <submittedName>
        <fullName evidence="1">HEAT repeat</fullName>
    </submittedName>
</protein>
<organism evidence="1 2">
    <name type="scientific">Planctomicrobium piriforme</name>
    <dbReference type="NCBI Taxonomy" id="1576369"/>
    <lineage>
        <taxon>Bacteria</taxon>
        <taxon>Pseudomonadati</taxon>
        <taxon>Planctomycetota</taxon>
        <taxon>Planctomycetia</taxon>
        <taxon>Planctomycetales</taxon>
        <taxon>Planctomycetaceae</taxon>
        <taxon>Planctomicrobium</taxon>
    </lineage>
</organism>
<dbReference type="Pfam" id="PF13646">
    <property type="entry name" value="HEAT_2"/>
    <property type="match status" value="1"/>
</dbReference>
<dbReference type="InterPro" id="IPR004155">
    <property type="entry name" value="PBS_lyase_HEAT"/>
</dbReference>
<keyword evidence="2" id="KW-1185">Reference proteome</keyword>
<dbReference type="STRING" id="1576369.SAMN05421753_111113"/>
<gene>
    <name evidence="1" type="ORF">SAMN05421753_111113</name>
</gene>
<dbReference type="Pfam" id="PF03130">
    <property type="entry name" value="HEAT_PBS"/>
    <property type="match status" value="1"/>
</dbReference>
<dbReference type="InterPro" id="IPR011989">
    <property type="entry name" value="ARM-like"/>
</dbReference>
<evidence type="ECO:0000313" key="2">
    <source>
        <dbReference type="Proteomes" id="UP000199518"/>
    </source>
</evidence>
<dbReference type="SMART" id="SM00567">
    <property type="entry name" value="EZ_HEAT"/>
    <property type="match status" value="5"/>
</dbReference>
<dbReference type="Proteomes" id="UP000199518">
    <property type="component" value="Unassembled WGS sequence"/>
</dbReference>